<keyword evidence="2 8" id="KW-0813">Transport</keyword>
<dbReference type="Gene3D" id="2.170.130.10">
    <property type="entry name" value="TonB-dependent receptor, plug domain"/>
    <property type="match status" value="1"/>
</dbReference>
<name>A0A2T1N7G7_9FLAO</name>
<keyword evidence="14" id="KW-1185">Reference proteome</keyword>
<evidence type="ECO:0000256" key="4">
    <source>
        <dbReference type="ARBA" id="ARBA00022692"/>
    </source>
</evidence>
<dbReference type="Pfam" id="PF07715">
    <property type="entry name" value="Plug"/>
    <property type="match status" value="1"/>
</dbReference>
<evidence type="ECO:0000256" key="6">
    <source>
        <dbReference type="ARBA" id="ARBA00023136"/>
    </source>
</evidence>
<feature type="chain" id="PRO_5015439207" evidence="10">
    <location>
        <begin position="22"/>
        <end position="1039"/>
    </location>
</feature>
<feature type="signal peptide" evidence="10">
    <location>
        <begin position="1"/>
        <end position="21"/>
    </location>
</feature>
<dbReference type="OrthoDB" id="9768177at2"/>
<dbReference type="InterPro" id="IPR012910">
    <property type="entry name" value="Plug_dom"/>
</dbReference>
<keyword evidence="7 8" id="KW-0998">Cell outer membrane</keyword>
<dbReference type="RefSeq" id="WP_106679897.1">
    <property type="nucleotide sequence ID" value="NZ_JACHWV010000004.1"/>
</dbReference>
<dbReference type="InterPro" id="IPR023996">
    <property type="entry name" value="TonB-dep_OMP_SusC/RagA"/>
</dbReference>
<evidence type="ECO:0000256" key="5">
    <source>
        <dbReference type="ARBA" id="ARBA00023077"/>
    </source>
</evidence>
<evidence type="ECO:0000256" key="8">
    <source>
        <dbReference type="PROSITE-ProRule" id="PRU01360"/>
    </source>
</evidence>
<dbReference type="InterPro" id="IPR008969">
    <property type="entry name" value="CarboxyPept-like_regulatory"/>
</dbReference>
<dbReference type="InterPro" id="IPR039426">
    <property type="entry name" value="TonB-dep_rcpt-like"/>
</dbReference>
<proteinExistence type="inferred from homology"/>
<keyword evidence="3 8" id="KW-1134">Transmembrane beta strand</keyword>
<dbReference type="InterPro" id="IPR036942">
    <property type="entry name" value="Beta-barrel_TonB_sf"/>
</dbReference>
<dbReference type="SUPFAM" id="SSF49464">
    <property type="entry name" value="Carboxypeptidase regulatory domain-like"/>
    <property type="match status" value="1"/>
</dbReference>
<evidence type="ECO:0000256" key="1">
    <source>
        <dbReference type="ARBA" id="ARBA00004571"/>
    </source>
</evidence>
<evidence type="ECO:0000256" key="2">
    <source>
        <dbReference type="ARBA" id="ARBA00022448"/>
    </source>
</evidence>
<accession>A0A2T1N7G7</accession>
<dbReference type="InterPro" id="IPR023997">
    <property type="entry name" value="TonB-dep_OMP_SusC/RagA_CS"/>
</dbReference>
<dbReference type="InterPro" id="IPR037066">
    <property type="entry name" value="Plug_dom_sf"/>
</dbReference>
<dbReference type="FunFam" id="2.170.130.10:FF:000008">
    <property type="entry name" value="SusC/RagA family TonB-linked outer membrane protein"/>
    <property type="match status" value="1"/>
</dbReference>
<dbReference type="NCBIfam" id="TIGR04056">
    <property type="entry name" value="OMP_RagA_SusC"/>
    <property type="match status" value="1"/>
</dbReference>
<dbReference type="PROSITE" id="PS52016">
    <property type="entry name" value="TONB_DEPENDENT_REC_3"/>
    <property type="match status" value="1"/>
</dbReference>
<dbReference type="EMBL" id="PXOT01000025">
    <property type="protein sequence ID" value="PSG87807.1"/>
    <property type="molecule type" value="Genomic_DNA"/>
</dbReference>
<dbReference type="Pfam" id="PF00593">
    <property type="entry name" value="TonB_dep_Rec_b-barrel"/>
    <property type="match status" value="1"/>
</dbReference>
<dbReference type="SUPFAM" id="SSF56935">
    <property type="entry name" value="Porins"/>
    <property type="match status" value="1"/>
</dbReference>
<gene>
    <name evidence="13" type="ORF">C7H61_11385</name>
</gene>
<dbReference type="InterPro" id="IPR000531">
    <property type="entry name" value="Beta-barrel_TonB"/>
</dbReference>
<dbReference type="Proteomes" id="UP000238430">
    <property type="component" value="Unassembled WGS sequence"/>
</dbReference>
<evidence type="ECO:0000256" key="7">
    <source>
        <dbReference type="ARBA" id="ARBA00023237"/>
    </source>
</evidence>
<keyword evidence="4 8" id="KW-0812">Transmembrane</keyword>
<organism evidence="13 14">
    <name type="scientific">Mesoflavibacter zeaxanthinifaciens subsp. sabulilitoris</name>
    <dbReference type="NCBI Taxonomy" id="1520893"/>
    <lineage>
        <taxon>Bacteria</taxon>
        <taxon>Pseudomonadati</taxon>
        <taxon>Bacteroidota</taxon>
        <taxon>Flavobacteriia</taxon>
        <taxon>Flavobacteriales</taxon>
        <taxon>Flavobacteriaceae</taxon>
        <taxon>Mesoflavibacter</taxon>
    </lineage>
</organism>
<evidence type="ECO:0000259" key="11">
    <source>
        <dbReference type="Pfam" id="PF00593"/>
    </source>
</evidence>
<reference evidence="13 14" key="1">
    <citation type="submission" date="2018-03" db="EMBL/GenBank/DDBJ databases">
        <title>Mesoflavibacter sp. HG37 and Mesoflavibacter sp. HG96 sp.nov., two marine bacteria isolated from seawater of Western Pacific Ocean.</title>
        <authorList>
            <person name="Cheng H."/>
            <person name="Wu Y.-H."/>
            <person name="Guo L.-L."/>
            <person name="Xu X.-W."/>
        </authorList>
    </citation>
    <scope>NUCLEOTIDE SEQUENCE [LARGE SCALE GENOMIC DNA]</scope>
    <source>
        <strain evidence="13 14">KCTC 42117</strain>
    </source>
</reference>
<comment type="caution">
    <text evidence="13">The sequence shown here is derived from an EMBL/GenBank/DDBJ whole genome shotgun (WGS) entry which is preliminary data.</text>
</comment>
<evidence type="ECO:0000256" key="3">
    <source>
        <dbReference type="ARBA" id="ARBA00022452"/>
    </source>
</evidence>
<dbReference type="Gene3D" id="2.40.170.20">
    <property type="entry name" value="TonB-dependent receptor, beta-barrel domain"/>
    <property type="match status" value="1"/>
</dbReference>
<evidence type="ECO:0000313" key="14">
    <source>
        <dbReference type="Proteomes" id="UP000238430"/>
    </source>
</evidence>
<protein>
    <submittedName>
        <fullName evidence="13">SusC/RagA family TonB-linked outer membrane protein</fullName>
    </submittedName>
</protein>
<evidence type="ECO:0000313" key="13">
    <source>
        <dbReference type="EMBL" id="PSG87807.1"/>
    </source>
</evidence>
<dbReference type="GO" id="GO:0009279">
    <property type="term" value="C:cell outer membrane"/>
    <property type="evidence" value="ECO:0007669"/>
    <property type="project" value="UniProtKB-SubCell"/>
</dbReference>
<dbReference type="AlphaFoldDB" id="A0A2T1N7G7"/>
<feature type="domain" description="TonB-dependent receptor plug" evidence="12">
    <location>
        <begin position="114"/>
        <end position="229"/>
    </location>
</feature>
<keyword evidence="10" id="KW-0732">Signal</keyword>
<dbReference type="Gene3D" id="2.60.40.1120">
    <property type="entry name" value="Carboxypeptidase-like, regulatory domain"/>
    <property type="match status" value="1"/>
</dbReference>
<evidence type="ECO:0000256" key="10">
    <source>
        <dbReference type="SAM" id="SignalP"/>
    </source>
</evidence>
<dbReference type="Pfam" id="PF13715">
    <property type="entry name" value="CarbopepD_reg_2"/>
    <property type="match status" value="1"/>
</dbReference>
<dbReference type="NCBIfam" id="TIGR04057">
    <property type="entry name" value="SusC_RagA_signa"/>
    <property type="match status" value="1"/>
</dbReference>
<evidence type="ECO:0000259" key="12">
    <source>
        <dbReference type="Pfam" id="PF07715"/>
    </source>
</evidence>
<comment type="subcellular location">
    <subcellularLocation>
        <location evidence="1 8">Cell outer membrane</location>
        <topology evidence="1 8">Multi-pass membrane protein</topology>
    </subcellularLocation>
</comment>
<keyword evidence="6 8" id="KW-0472">Membrane</keyword>
<comment type="similarity">
    <text evidence="8 9">Belongs to the TonB-dependent receptor family.</text>
</comment>
<keyword evidence="5 9" id="KW-0798">TonB box</keyword>
<sequence>MKTIFKGLLFVFILIPSLMMAQSTVTGTVTEQATSLPLPTVNVLIKNTTKGTVTDFDGNYNLQASNGDVLVFSYVGFLTQEVAYTGQARIDVALVEDSAQLEEVVIIGYGSVKKEDLTGSVDVVSSDDFNKGAIQSTDQLLQGKAAGVRITDSGGSPDSAPNIRIRGGASLNADSSPLIVIDGIPVGSQNPAGVSNPLSLVNPNDVESFTILKDASATAIYGSRASNGVIIITTKRGTSGAPQFNFSTTVTASSAGEGIDMMDSDSYVRFIQEYHPDLVGSLGVPVGSVTTNEPISYILNTPDGDRAIYDTNWRDAITRTAFTSNTNFSARANLGENTPFRASIGYNNAQGVVRTDDYERFSASFKLSPQLLDDNLKIDTNAKLTWAEKNATDAGGALGGALVFDPTKPIYNTSGIFNGFYTNLNATNPNLIDGQYNPLALLEQRERPEKAFRFLGNIEFDYTMPFLPELKAVVNVGLDASRSKIRETFGEGALATYKLDENGQGVFNPGLNYAERQHITNTTFDAYLKYAKSLEGSFVNNYDIQLGYAYQNFKTDGNKDIFSYAATQEEVDDFDAEIGSRYLVFNPNNPNNRYYNTQNLQSFFARSNISIQNKYLITLSLRADASSLFVSDDIWGDNVWGFFPSAALAWKVKEENFLKNVNFVNDLKLRLGWGKTGQQNITQIPDVGFYPTSPLFLAGSQDSQYLPGANLYSARPFQTGLTWEKTTTLNAGVDFALFQNRLITGSFDIFKRETTDLLSDVILPPGQALTDSFVKNVGSTESEGFEFNLNLNAIQKEDISLSINGNISYAKTEVTDLGGINRLNIGGQLLNTGSNLLFNLEGKEPYQAGVFKQVYDTDGNPIPNAFVDLNGDNQITEEDKYYTPLRPNWNFGFGLNFNYKNWDFGTTFRGQLDGKVYDLNALRFGFTESAAPNNNTSISNVLNFYNGAANPAFQDANGNIQFSDYFLQDAAFMRCENIIVGYSLPNNFIKNTNMRLYASVNNPFIITNYDGQDPEQFGGIDGAFYPRPTAYTFGVNLDF</sequence>
<feature type="domain" description="TonB-dependent receptor-like beta-barrel" evidence="11">
    <location>
        <begin position="504"/>
        <end position="1002"/>
    </location>
</feature>
<evidence type="ECO:0000256" key="9">
    <source>
        <dbReference type="RuleBase" id="RU003357"/>
    </source>
</evidence>